<dbReference type="Pfam" id="PF11236">
    <property type="entry name" value="DUF3037"/>
    <property type="match status" value="1"/>
</dbReference>
<dbReference type="RefSeq" id="WP_072938008.1">
    <property type="nucleotide sequence ID" value="NZ_FQWO01000001.1"/>
</dbReference>
<dbReference type="Proteomes" id="UP000237771">
    <property type="component" value="Unassembled WGS sequence"/>
</dbReference>
<reference evidence="2" key="1">
    <citation type="submission" date="2016-11" db="EMBL/GenBank/DDBJ databases">
        <authorList>
            <person name="Jaros S."/>
            <person name="Januszkiewicz K."/>
            <person name="Wedrychowicz H."/>
        </authorList>
    </citation>
    <scope>NUCLEOTIDE SEQUENCE [LARGE SCALE GENOMIC DNA]</scope>
    <source>
        <strain evidence="2">DSM 19729</strain>
    </source>
</reference>
<reference evidence="3" key="2">
    <citation type="submission" date="2016-11" db="EMBL/GenBank/DDBJ databases">
        <authorList>
            <person name="Varghese N."/>
            <person name="Submissions S."/>
        </authorList>
    </citation>
    <scope>NUCLEOTIDE SEQUENCE [LARGE SCALE GENOMIC DNA]</scope>
    <source>
        <strain evidence="3">DSM 19729</strain>
    </source>
</reference>
<gene>
    <name evidence="1" type="ORF">BC624_10156</name>
    <name evidence="2" type="ORF">SAMN05443373_10156</name>
</gene>
<accession>A0A1M5I4S9</accession>
<proteinExistence type="predicted"/>
<evidence type="ECO:0000313" key="3">
    <source>
        <dbReference type="Proteomes" id="UP000184384"/>
    </source>
</evidence>
<dbReference type="EMBL" id="FQWO01000001">
    <property type="protein sequence ID" value="SHG22950.1"/>
    <property type="molecule type" value="Genomic_DNA"/>
</dbReference>
<dbReference type="EMBL" id="PVUB01000001">
    <property type="protein sequence ID" value="PRZ27776.1"/>
    <property type="molecule type" value="Genomic_DNA"/>
</dbReference>
<dbReference type="OrthoDB" id="9803207at2"/>
<protein>
    <recommendedName>
        <fullName evidence="5">DUF3037 domain-containing protein</fullName>
    </recommendedName>
</protein>
<reference evidence="1 4" key="3">
    <citation type="submission" date="2018-03" db="EMBL/GenBank/DDBJ databases">
        <title>Genomic Encyclopedia of Archaeal and Bacterial Type Strains, Phase II (KMG-II): from individual species to whole genera.</title>
        <authorList>
            <person name="Goeker M."/>
        </authorList>
    </citation>
    <scope>NUCLEOTIDE SEQUENCE [LARGE SCALE GENOMIC DNA]</scope>
    <source>
        <strain evidence="1 4">DSM 17797</strain>
    </source>
</reference>
<dbReference type="STRING" id="280093.SAMN05443373_10156"/>
<name>A0A1M5I4S9_9FLAO</name>
<sequence>MQEKHLYEYAVIRVVPRVEREEFLNVGIILFCKKAKFIKVIYTIEKLKLRLFSGELDLEQLGLNLEAFQQIAHGTKQGGPIAQFDLPSRFRWLTALRSSAIQTSRPHPGLCDDLEKTTQRLFEELVL</sequence>
<keyword evidence="4" id="KW-1185">Reference proteome</keyword>
<dbReference type="InterPro" id="IPR021398">
    <property type="entry name" value="DUF3037"/>
</dbReference>
<evidence type="ECO:0000313" key="4">
    <source>
        <dbReference type="Proteomes" id="UP000237771"/>
    </source>
</evidence>
<evidence type="ECO:0000313" key="1">
    <source>
        <dbReference type="EMBL" id="PRZ27776.1"/>
    </source>
</evidence>
<organism evidence="2 3">
    <name type="scientific">Flavobacterium granuli</name>
    <dbReference type="NCBI Taxonomy" id="280093"/>
    <lineage>
        <taxon>Bacteria</taxon>
        <taxon>Pseudomonadati</taxon>
        <taxon>Bacteroidota</taxon>
        <taxon>Flavobacteriia</taxon>
        <taxon>Flavobacteriales</taxon>
        <taxon>Flavobacteriaceae</taxon>
        <taxon>Flavobacterium</taxon>
    </lineage>
</organism>
<dbReference type="AlphaFoldDB" id="A0A1M5I4S9"/>
<evidence type="ECO:0008006" key="5">
    <source>
        <dbReference type="Google" id="ProtNLM"/>
    </source>
</evidence>
<evidence type="ECO:0000313" key="2">
    <source>
        <dbReference type="EMBL" id="SHG22950.1"/>
    </source>
</evidence>
<dbReference type="Proteomes" id="UP000184384">
    <property type="component" value="Unassembled WGS sequence"/>
</dbReference>